<sequence length="131" mass="15227">MAPTIATIKLKQYPEALADYTKAIEINPRYALAFYNRGLVRQELKQHSEALADYTKAIEINPQYALAYYQRGLVRYELKDKRGAIEDLQRVTEILPTTAQLFSDLGRMDDYQKARDILRKAQKMLKQLQSQ</sequence>
<feature type="repeat" description="TPR" evidence="3">
    <location>
        <begin position="65"/>
        <end position="98"/>
    </location>
</feature>
<accession>A0A2T1C263</accession>
<reference evidence="4 5" key="2">
    <citation type="submission" date="2018-03" db="EMBL/GenBank/DDBJ databases">
        <title>The ancient ancestry and fast evolution of plastids.</title>
        <authorList>
            <person name="Moore K.R."/>
            <person name="Magnabosco C."/>
            <person name="Momper L."/>
            <person name="Gold D.A."/>
            <person name="Bosak T."/>
            <person name="Fournier G.P."/>
        </authorList>
    </citation>
    <scope>NUCLEOTIDE SEQUENCE [LARGE SCALE GENOMIC DNA]</scope>
    <source>
        <strain evidence="4 5">CCAP 1448/3</strain>
    </source>
</reference>
<dbReference type="SUPFAM" id="SSF48452">
    <property type="entry name" value="TPR-like"/>
    <property type="match status" value="1"/>
</dbReference>
<evidence type="ECO:0000256" key="2">
    <source>
        <dbReference type="ARBA" id="ARBA00022803"/>
    </source>
</evidence>
<reference evidence="4 5" key="1">
    <citation type="submission" date="2018-02" db="EMBL/GenBank/DDBJ databases">
        <authorList>
            <person name="Cohen D.B."/>
            <person name="Kent A.D."/>
        </authorList>
    </citation>
    <scope>NUCLEOTIDE SEQUENCE [LARGE SCALE GENOMIC DNA]</scope>
    <source>
        <strain evidence="4 5">CCAP 1448/3</strain>
    </source>
</reference>
<comment type="caution">
    <text evidence="4">The sequence shown here is derived from an EMBL/GenBank/DDBJ whole genome shotgun (WGS) entry which is preliminary data.</text>
</comment>
<dbReference type="Gene3D" id="1.25.40.10">
    <property type="entry name" value="Tetratricopeptide repeat domain"/>
    <property type="match status" value="1"/>
</dbReference>
<dbReference type="Pfam" id="PF13174">
    <property type="entry name" value="TPR_6"/>
    <property type="match status" value="1"/>
</dbReference>
<evidence type="ECO:0000256" key="1">
    <source>
        <dbReference type="ARBA" id="ARBA00022737"/>
    </source>
</evidence>
<evidence type="ECO:0000313" key="4">
    <source>
        <dbReference type="EMBL" id="PSB02332.1"/>
    </source>
</evidence>
<dbReference type="InterPro" id="IPR019734">
    <property type="entry name" value="TPR_rpt"/>
</dbReference>
<dbReference type="Pfam" id="PF13181">
    <property type="entry name" value="TPR_8"/>
    <property type="match status" value="1"/>
</dbReference>
<dbReference type="AlphaFoldDB" id="A0A2T1C263"/>
<feature type="repeat" description="TPR" evidence="3">
    <location>
        <begin position="31"/>
        <end position="64"/>
    </location>
</feature>
<evidence type="ECO:0000256" key="3">
    <source>
        <dbReference type="PROSITE-ProRule" id="PRU00339"/>
    </source>
</evidence>
<dbReference type="EMBL" id="PVWJ01000064">
    <property type="protein sequence ID" value="PSB02332.1"/>
    <property type="molecule type" value="Genomic_DNA"/>
</dbReference>
<name>A0A2T1C263_9CYAN</name>
<dbReference type="InterPro" id="IPR050498">
    <property type="entry name" value="Ycf3"/>
</dbReference>
<keyword evidence="2 3" id="KW-0802">TPR repeat</keyword>
<dbReference type="PROSITE" id="PS50005">
    <property type="entry name" value="TPR"/>
    <property type="match status" value="2"/>
</dbReference>
<dbReference type="PROSITE" id="PS50293">
    <property type="entry name" value="TPR_REGION"/>
    <property type="match status" value="1"/>
</dbReference>
<dbReference type="RefSeq" id="WP_106289210.1">
    <property type="nucleotide sequence ID" value="NZ_CAWNTC010000074.1"/>
</dbReference>
<dbReference type="SMART" id="SM00028">
    <property type="entry name" value="TPR"/>
    <property type="match status" value="3"/>
</dbReference>
<gene>
    <name evidence="4" type="ORF">C7B64_13645</name>
</gene>
<dbReference type="OrthoDB" id="556371at2"/>
<proteinExistence type="predicted"/>
<dbReference type="PANTHER" id="PTHR44858:SF1">
    <property type="entry name" value="UDP-N-ACETYLGLUCOSAMINE--PEPTIDE N-ACETYLGLUCOSAMINYLTRANSFERASE SPINDLY-RELATED"/>
    <property type="match status" value="1"/>
</dbReference>
<dbReference type="InterPro" id="IPR011990">
    <property type="entry name" value="TPR-like_helical_dom_sf"/>
</dbReference>
<dbReference type="Proteomes" id="UP000238762">
    <property type="component" value="Unassembled WGS sequence"/>
</dbReference>
<dbReference type="PANTHER" id="PTHR44858">
    <property type="entry name" value="TETRATRICOPEPTIDE REPEAT PROTEIN 6"/>
    <property type="match status" value="1"/>
</dbReference>
<dbReference type="Pfam" id="PF00515">
    <property type="entry name" value="TPR_1"/>
    <property type="match status" value="1"/>
</dbReference>
<protein>
    <submittedName>
        <fullName evidence="4">Uncharacterized protein</fullName>
    </submittedName>
</protein>
<keyword evidence="1" id="KW-0677">Repeat</keyword>
<keyword evidence="5" id="KW-1185">Reference proteome</keyword>
<evidence type="ECO:0000313" key="5">
    <source>
        <dbReference type="Proteomes" id="UP000238762"/>
    </source>
</evidence>
<organism evidence="4 5">
    <name type="scientific">Merismopedia glauca CCAP 1448/3</name>
    <dbReference type="NCBI Taxonomy" id="1296344"/>
    <lineage>
        <taxon>Bacteria</taxon>
        <taxon>Bacillati</taxon>
        <taxon>Cyanobacteriota</taxon>
        <taxon>Cyanophyceae</taxon>
        <taxon>Synechococcales</taxon>
        <taxon>Merismopediaceae</taxon>
        <taxon>Merismopedia</taxon>
    </lineage>
</organism>